<dbReference type="InterPro" id="IPR005571">
    <property type="entry name" value="RNA_pol_Rpb5_N"/>
</dbReference>
<dbReference type="GO" id="GO:0006368">
    <property type="term" value="P:transcription elongation by RNA polymerase II"/>
    <property type="evidence" value="ECO:0007669"/>
    <property type="project" value="EnsemblFungi"/>
</dbReference>
<dbReference type="SUPFAM" id="SSF55287">
    <property type="entry name" value="RPB5-like RNA polymerase subunit"/>
    <property type="match status" value="1"/>
</dbReference>
<organism evidence="9 10">
    <name type="scientific">Trichophyton equinum (strain ATCC MYA-4606 / CBS 127.97)</name>
    <name type="common">Horse ringworm fungus</name>
    <dbReference type="NCBI Taxonomy" id="559882"/>
    <lineage>
        <taxon>Eukaryota</taxon>
        <taxon>Fungi</taxon>
        <taxon>Dikarya</taxon>
        <taxon>Ascomycota</taxon>
        <taxon>Pezizomycotina</taxon>
        <taxon>Eurotiomycetes</taxon>
        <taxon>Eurotiomycetidae</taxon>
        <taxon>Onygenales</taxon>
        <taxon>Arthrodermataceae</taxon>
        <taxon>Trichophyton</taxon>
    </lineage>
</organism>
<evidence type="ECO:0000256" key="1">
    <source>
        <dbReference type="ARBA" id="ARBA00004123"/>
    </source>
</evidence>
<keyword evidence="3" id="KW-0804">Transcription</keyword>
<dbReference type="AlphaFoldDB" id="F2PR92"/>
<dbReference type="SUPFAM" id="SSF53036">
    <property type="entry name" value="Eukaryotic RPB5 N-terminal domain"/>
    <property type="match status" value="1"/>
</dbReference>
<dbReference type="GO" id="GO:0005665">
    <property type="term" value="C:RNA polymerase II, core complex"/>
    <property type="evidence" value="ECO:0007669"/>
    <property type="project" value="EnsemblFungi"/>
</dbReference>
<evidence type="ECO:0000259" key="7">
    <source>
        <dbReference type="Pfam" id="PF01191"/>
    </source>
</evidence>
<reference evidence="10" key="1">
    <citation type="journal article" date="2012" name="MBio">
        <title>Comparative genome analysis of Trichophyton rubrum and related dermatophytes reveals candidate genes involved in infection.</title>
        <authorList>
            <person name="Martinez D.A."/>
            <person name="Oliver B.G."/>
            <person name="Graeser Y."/>
            <person name="Goldberg J.M."/>
            <person name="Li W."/>
            <person name="Martinez-Rossi N.M."/>
            <person name="Monod M."/>
            <person name="Shelest E."/>
            <person name="Barton R.C."/>
            <person name="Birch E."/>
            <person name="Brakhage A.A."/>
            <person name="Chen Z."/>
            <person name="Gurr S.J."/>
            <person name="Heiman D."/>
            <person name="Heitman J."/>
            <person name="Kosti I."/>
            <person name="Rossi A."/>
            <person name="Saif S."/>
            <person name="Samalova M."/>
            <person name="Saunders C.W."/>
            <person name="Shea T."/>
            <person name="Summerbell R.C."/>
            <person name="Xu J."/>
            <person name="Young S."/>
            <person name="Zeng Q."/>
            <person name="Birren B.W."/>
            <person name="Cuomo C.A."/>
            <person name="White T.C."/>
        </authorList>
    </citation>
    <scope>NUCLEOTIDE SEQUENCE [LARGE SCALE GENOMIC DNA]</scope>
    <source>
        <strain evidence="10">ATCC MYA-4606 / CBS 127.97</strain>
    </source>
</reference>
<dbReference type="GO" id="GO:0003677">
    <property type="term" value="F:DNA binding"/>
    <property type="evidence" value="ECO:0007669"/>
    <property type="project" value="InterPro"/>
</dbReference>
<gene>
    <name evidence="9" type="ORF">TEQG_03612</name>
</gene>
<dbReference type="GO" id="GO:0006361">
    <property type="term" value="P:transcription initiation at RNA polymerase I promoter"/>
    <property type="evidence" value="ECO:0007669"/>
    <property type="project" value="EnsemblFungi"/>
</dbReference>
<evidence type="ECO:0000256" key="4">
    <source>
        <dbReference type="ARBA" id="ARBA00023242"/>
    </source>
</evidence>
<dbReference type="InterPro" id="IPR000783">
    <property type="entry name" value="RNA_pol_subH/Rpb5_C"/>
</dbReference>
<dbReference type="Pfam" id="PF03871">
    <property type="entry name" value="RNA_pol_Rpb5_N"/>
    <property type="match status" value="1"/>
</dbReference>
<dbReference type="Gene3D" id="3.90.940.20">
    <property type="entry name" value="RPB5-like RNA polymerase subunit"/>
    <property type="match status" value="1"/>
</dbReference>
<dbReference type="PANTHER" id="PTHR10535">
    <property type="entry name" value="DNA-DIRECTED RNA POLYMERASES I, II, AND III SUBUNIT RPABC1"/>
    <property type="match status" value="1"/>
</dbReference>
<dbReference type="VEuPathDB" id="FungiDB:TEQG_03612"/>
<name>F2PR92_TRIEC</name>
<dbReference type="GO" id="GO:0006363">
    <property type="term" value="P:termination of RNA polymerase I transcription"/>
    <property type="evidence" value="ECO:0007669"/>
    <property type="project" value="EnsemblFungi"/>
</dbReference>
<proteinExistence type="inferred from homology"/>
<dbReference type="Proteomes" id="UP000009169">
    <property type="component" value="Unassembled WGS sequence"/>
</dbReference>
<dbReference type="InterPro" id="IPR014381">
    <property type="entry name" value="Arch_Rpo5/euc_Rpb5"/>
</dbReference>
<dbReference type="GO" id="GO:0003899">
    <property type="term" value="F:DNA-directed RNA polymerase activity"/>
    <property type="evidence" value="ECO:0007669"/>
    <property type="project" value="EnsemblFungi"/>
</dbReference>
<comment type="subcellular location">
    <subcellularLocation>
        <location evidence="1">Nucleus</location>
    </subcellularLocation>
</comment>
<feature type="domain" description="RNA polymerase Rpb5 N-terminal" evidence="8">
    <location>
        <begin position="14"/>
        <end position="119"/>
    </location>
</feature>
<keyword evidence="10" id="KW-1185">Reference proteome</keyword>
<evidence type="ECO:0000256" key="6">
    <source>
        <dbReference type="SAM" id="MobiDB-lite"/>
    </source>
</evidence>
<dbReference type="GO" id="GO:0042797">
    <property type="term" value="P:tRNA transcription by RNA polymerase III"/>
    <property type="evidence" value="ECO:0007669"/>
    <property type="project" value="EnsemblFungi"/>
</dbReference>
<evidence type="ECO:0000259" key="8">
    <source>
        <dbReference type="Pfam" id="PF03871"/>
    </source>
</evidence>
<protein>
    <recommendedName>
        <fullName evidence="2">DNA-directed RNA polymerases I, II, and III subunit RPABC1</fullName>
    </recommendedName>
</protein>
<keyword evidence="9" id="KW-0240">DNA-directed RNA polymerase</keyword>
<dbReference type="GO" id="GO:0005736">
    <property type="term" value="C:RNA polymerase I complex"/>
    <property type="evidence" value="ECO:0007669"/>
    <property type="project" value="EnsemblFungi"/>
</dbReference>
<dbReference type="OrthoDB" id="248779at2759"/>
<feature type="compositionally biased region" description="Basic and acidic residues" evidence="6">
    <location>
        <begin position="265"/>
        <end position="276"/>
    </location>
</feature>
<dbReference type="GO" id="GO:0006384">
    <property type="term" value="P:transcription initiation at RNA polymerase III promoter"/>
    <property type="evidence" value="ECO:0007669"/>
    <property type="project" value="EnsemblFungi"/>
</dbReference>
<dbReference type="GO" id="GO:0006386">
    <property type="term" value="P:termination of RNA polymerase III transcription"/>
    <property type="evidence" value="ECO:0007669"/>
    <property type="project" value="EnsemblFungi"/>
</dbReference>
<dbReference type="Gene3D" id="3.40.1340.10">
    <property type="entry name" value="RNA polymerase, Rpb5, N-terminal domain"/>
    <property type="match status" value="1"/>
</dbReference>
<dbReference type="EMBL" id="DS995733">
    <property type="protein sequence ID" value="EGE04410.1"/>
    <property type="molecule type" value="Genomic_DNA"/>
</dbReference>
<keyword evidence="4" id="KW-0539">Nucleus</keyword>
<dbReference type="Pfam" id="PF01191">
    <property type="entry name" value="RNA_pol_Rpb5_C"/>
    <property type="match status" value="1"/>
</dbReference>
<feature type="compositionally biased region" description="Polar residues" evidence="6">
    <location>
        <begin position="254"/>
        <end position="264"/>
    </location>
</feature>
<dbReference type="FunFam" id="3.90.940.20:FF:000001">
    <property type="entry name" value="DNA-directed RNA polymerases I, II, and III subunit RPABC1"/>
    <property type="match status" value="1"/>
</dbReference>
<dbReference type="HOGENOM" id="CLU_058320_0_0_1"/>
<dbReference type="InterPro" id="IPR035913">
    <property type="entry name" value="RPB5-like_sf"/>
</dbReference>
<evidence type="ECO:0000256" key="2">
    <source>
        <dbReference type="ARBA" id="ARBA00020809"/>
    </source>
</evidence>
<dbReference type="GO" id="GO:0006362">
    <property type="term" value="P:transcription elongation by RNA polymerase I"/>
    <property type="evidence" value="ECO:0007669"/>
    <property type="project" value="EnsemblFungi"/>
</dbReference>
<dbReference type="InterPro" id="IPR036710">
    <property type="entry name" value="RNA_pol_Rpb5_N_sf"/>
</dbReference>
<feature type="domain" description="RNA polymerase subunit H/Rpb5 C-terminal" evidence="7">
    <location>
        <begin position="163"/>
        <end position="225"/>
    </location>
</feature>
<dbReference type="PANTHER" id="PTHR10535:SF0">
    <property type="entry name" value="DNA-DIRECTED RNA POLYMERASES I, II, AND III SUBUNIT RPABC1"/>
    <property type="match status" value="1"/>
</dbReference>
<dbReference type="FunFam" id="3.40.1340.10:FF:000002">
    <property type="entry name" value="DNA-directed RNA polymerases I, II, and III subunit RPABC1"/>
    <property type="match status" value="1"/>
</dbReference>
<dbReference type="GO" id="GO:0005666">
    <property type="term" value="C:RNA polymerase III complex"/>
    <property type="evidence" value="ECO:0007669"/>
    <property type="project" value="EnsemblFungi"/>
</dbReference>
<comment type="similarity">
    <text evidence="5">Belongs to the archaeal Rpo5/eukaryotic RPB5 RNA polymerase subunit family.</text>
</comment>
<dbReference type="eggNOG" id="KOG3218">
    <property type="taxonomic scope" value="Eukaryota"/>
</dbReference>
<dbReference type="GO" id="GO:0006367">
    <property type="term" value="P:transcription initiation at RNA polymerase II promoter"/>
    <property type="evidence" value="ECO:0007669"/>
    <property type="project" value="EnsemblFungi"/>
</dbReference>
<feature type="region of interest" description="Disordered" evidence="6">
    <location>
        <begin position="254"/>
        <end position="276"/>
    </location>
</feature>
<evidence type="ECO:0000313" key="10">
    <source>
        <dbReference type="Proteomes" id="UP000009169"/>
    </source>
</evidence>
<sequence>MADEDYSRASDEADREMTRLWRTWRTVFELLLDRGYEVTEEEVKISLSDFKQRYSDALGFPDRNKMRISARPSQAMMERYTPLPTPSKPNTVPECGTIHVEFCSETQSVGTKHIRAFNQFIDQQNYHAGIFITQSPISPSAIRLLTAIPGRFCEHFLEQELLVNITHHELVPKHILLSAEEKKKLLQRYRLKESQLPRIQNGDPVAKYLGLRRGQVVKIIRKTQEMAVPTTWVASSYLQFGHGTVDRYLSPSTQIANQDGSSRGQHPDTKRSPYEL</sequence>
<accession>F2PR92</accession>
<dbReference type="GO" id="GO:0003968">
    <property type="term" value="F:RNA-directed RNA polymerase activity"/>
    <property type="evidence" value="ECO:0007669"/>
    <property type="project" value="EnsemblFungi"/>
</dbReference>
<dbReference type="PROSITE" id="PS01110">
    <property type="entry name" value="RNA_POL_H_23KD"/>
    <property type="match status" value="1"/>
</dbReference>
<dbReference type="InterPro" id="IPR020608">
    <property type="entry name" value="RNA_pol_subH/Rpb5_CS"/>
</dbReference>
<evidence type="ECO:0000256" key="5">
    <source>
        <dbReference type="ARBA" id="ARBA00025765"/>
    </source>
</evidence>
<evidence type="ECO:0000256" key="3">
    <source>
        <dbReference type="ARBA" id="ARBA00023163"/>
    </source>
</evidence>
<evidence type="ECO:0000313" key="9">
    <source>
        <dbReference type="EMBL" id="EGE04410.1"/>
    </source>
</evidence>